<feature type="transmembrane region" description="Helical" evidence="8">
    <location>
        <begin position="430"/>
        <end position="453"/>
    </location>
</feature>
<feature type="region of interest" description="Disordered" evidence="7">
    <location>
        <begin position="567"/>
        <end position="593"/>
    </location>
</feature>
<comment type="similarity">
    <text evidence="2">Belongs to the major facilitator superfamily. Proton-dependent oligopeptide transporter (POT/PTR) (TC 2.A.17) family.</text>
</comment>
<evidence type="ECO:0000256" key="8">
    <source>
        <dbReference type="SAM" id="Phobius"/>
    </source>
</evidence>
<dbReference type="InterPro" id="IPR036259">
    <property type="entry name" value="MFS_trans_sf"/>
</dbReference>
<reference evidence="9" key="1">
    <citation type="submission" date="2021-07" db="EMBL/GenBank/DDBJ databases">
        <authorList>
            <person name="Branca A.L. A."/>
        </authorList>
    </citation>
    <scope>NUCLEOTIDE SEQUENCE</scope>
</reference>
<feature type="compositionally biased region" description="Basic and acidic residues" evidence="7">
    <location>
        <begin position="570"/>
        <end position="579"/>
    </location>
</feature>
<keyword evidence="3" id="KW-0813">Transport</keyword>
<dbReference type="GO" id="GO:0071916">
    <property type="term" value="F:dipeptide transmembrane transporter activity"/>
    <property type="evidence" value="ECO:0007669"/>
    <property type="project" value="UniProtKB-ARBA"/>
</dbReference>
<feature type="region of interest" description="Disordered" evidence="7">
    <location>
        <begin position="1"/>
        <end position="22"/>
    </location>
</feature>
<comment type="subcellular location">
    <subcellularLocation>
        <location evidence="1">Membrane</location>
        <topology evidence="1">Multi-pass membrane protein</topology>
    </subcellularLocation>
</comment>
<dbReference type="EMBL" id="CAJVRC010000843">
    <property type="protein sequence ID" value="CAG8890332.1"/>
    <property type="molecule type" value="Genomic_DNA"/>
</dbReference>
<accession>A0A9W4P298</accession>
<evidence type="ECO:0000313" key="9">
    <source>
        <dbReference type="EMBL" id="CAG8890332.1"/>
    </source>
</evidence>
<feature type="transmembrane region" description="Helical" evidence="8">
    <location>
        <begin position="181"/>
        <end position="200"/>
    </location>
</feature>
<evidence type="ECO:0000256" key="1">
    <source>
        <dbReference type="ARBA" id="ARBA00004141"/>
    </source>
</evidence>
<feature type="transmembrane region" description="Helical" evidence="8">
    <location>
        <begin position="473"/>
        <end position="497"/>
    </location>
</feature>
<dbReference type="OrthoDB" id="8904098at2759"/>
<feature type="transmembrane region" description="Helical" evidence="8">
    <location>
        <begin position="266"/>
        <end position="287"/>
    </location>
</feature>
<feature type="transmembrane region" description="Helical" evidence="8">
    <location>
        <begin position="536"/>
        <end position="557"/>
    </location>
</feature>
<keyword evidence="5 8" id="KW-1133">Transmembrane helix</keyword>
<dbReference type="FunFam" id="1.20.1250.20:FF:000085">
    <property type="entry name" value="MFS peptide transporter Ptr2"/>
    <property type="match status" value="1"/>
</dbReference>
<gene>
    <name evidence="9" type="ORF">PEGY_LOCUS2165</name>
</gene>
<feature type="transmembrane region" description="Helical" evidence="8">
    <location>
        <begin position="398"/>
        <end position="418"/>
    </location>
</feature>
<feature type="transmembrane region" description="Helical" evidence="8">
    <location>
        <begin position="241"/>
        <end position="260"/>
    </location>
</feature>
<dbReference type="Gene3D" id="1.20.1250.20">
    <property type="entry name" value="MFS general substrate transporter like domains"/>
    <property type="match status" value="1"/>
</dbReference>
<sequence>MTEARLARPESTEGTSPPPGDVEKFQSAITEINTNAQIDEFPLPTEAESQTLRRVAGTLPLVSFSLCLVEFAERASYYGSKTVFSNFIQFPLPEGGNGAGATPRGTQQTAGALGMGLQASSALTLLFVFLAYVIPILGGWWADVHVGRYKAIMVGVVICGVAHIIQIIGAIPAVLQKGSSNAAPPFILGLLILAAGAGIFKPNVSPLILDQIHQKKSYTKQLKSGEKVIVDPDATSTKTMLVFYGFINIGALFMLATTYAEKYVGFWLSFLLTGIIYLLLPILLLTVRNRIYKEPPSGGSELTRALKITTIALKQNKFRVWRTNFWDAADPDTLRSKGITVDWTRDAVNDVTRTLGACDVFLFFPIWNLNVGGIGSVVTNQGAAMITNGVPNDVLSNFSPLTIIVAIPFLTFVVYPTLRRHRIHVGPITRLTFGFFLAMISGIVGTIVQWKVYKLSPCGYYASTCDTVAPISIWWQAPNIVLGALSECFCNVTAYELAYARSPPSMKGLVVAVFLFMNALSSALGEILIPVTKDPWLLWIWSAPAVALALQTIILWVRFKGLNNTMDGTDNPRRSDSEAKSNGQTPAGNIVNV</sequence>
<dbReference type="Proteomes" id="UP001154252">
    <property type="component" value="Unassembled WGS sequence"/>
</dbReference>
<evidence type="ECO:0000256" key="4">
    <source>
        <dbReference type="ARBA" id="ARBA00022692"/>
    </source>
</evidence>
<evidence type="ECO:0000256" key="7">
    <source>
        <dbReference type="SAM" id="MobiDB-lite"/>
    </source>
</evidence>
<organism evidence="9 10">
    <name type="scientific">Penicillium egyptiacum</name>
    <dbReference type="NCBI Taxonomy" id="1303716"/>
    <lineage>
        <taxon>Eukaryota</taxon>
        <taxon>Fungi</taxon>
        <taxon>Dikarya</taxon>
        <taxon>Ascomycota</taxon>
        <taxon>Pezizomycotina</taxon>
        <taxon>Eurotiomycetes</taxon>
        <taxon>Eurotiomycetidae</taxon>
        <taxon>Eurotiales</taxon>
        <taxon>Aspergillaceae</taxon>
        <taxon>Penicillium</taxon>
    </lineage>
</organism>
<feature type="transmembrane region" description="Helical" evidence="8">
    <location>
        <begin position="509"/>
        <end position="530"/>
    </location>
</feature>
<comment type="caution">
    <text evidence="9">The sequence shown here is derived from an EMBL/GenBank/DDBJ whole genome shotgun (WGS) entry which is preliminary data.</text>
</comment>
<feature type="compositionally biased region" description="Polar residues" evidence="7">
    <location>
        <begin position="580"/>
        <end position="593"/>
    </location>
</feature>
<dbReference type="GO" id="GO:0005886">
    <property type="term" value="C:plasma membrane"/>
    <property type="evidence" value="ECO:0007669"/>
    <property type="project" value="UniProtKB-ARBA"/>
</dbReference>
<evidence type="ECO:0000313" key="10">
    <source>
        <dbReference type="Proteomes" id="UP001154252"/>
    </source>
</evidence>
<feature type="transmembrane region" description="Helical" evidence="8">
    <location>
        <begin position="122"/>
        <end position="142"/>
    </location>
</feature>
<dbReference type="InterPro" id="IPR000109">
    <property type="entry name" value="POT_fam"/>
</dbReference>
<proteinExistence type="inferred from homology"/>
<dbReference type="AlphaFoldDB" id="A0A9W4P298"/>
<evidence type="ECO:0000256" key="2">
    <source>
        <dbReference type="ARBA" id="ARBA00005982"/>
    </source>
</evidence>
<keyword evidence="10" id="KW-1185">Reference proteome</keyword>
<dbReference type="Pfam" id="PF00854">
    <property type="entry name" value="PTR2"/>
    <property type="match status" value="1"/>
</dbReference>
<feature type="compositionally biased region" description="Basic and acidic residues" evidence="7">
    <location>
        <begin position="1"/>
        <end position="11"/>
    </location>
</feature>
<dbReference type="SUPFAM" id="SSF103473">
    <property type="entry name" value="MFS general substrate transporter"/>
    <property type="match status" value="1"/>
</dbReference>
<feature type="transmembrane region" description="Helical" evidence="8">
    <location>
        <begin position="360"/>
        <end position="378"/>
    </location>
</feature>
<evidence type="ECO:0008006" key="11">
    <source>
        <dbReference type="Google" id="ProtNLM"/>
    </source>
</evidence>
<keyword evidence="6 8" id="KW-0472">Membrane</keyword>
<name>A0A9W4P298_9EURO</name>
<evidence type="ECO:0000256" key="6">
    <source>
        <dbReference type="ARBA" id="ARBA00023136"/>
    </source>
</evidence>
<protein>
    <recommendedName>
        <fullName evidence="11">Oligopeptide transporter</fullName>
    </recommendedName>
</protein>
<dbReference type="PANTHER" id="PTHR11654">
    <property type="entry name" value="OLIGOPEPTIDE TRANSPORTER-RELATED"/>
    <property type="match status" value="1"/>
</dbReference>
<feature type="transmembrane region" description="Helical" evidence="8">
    <location>
        <begin position="154"/>
        <end position="175"/>
    </location>
</feature>
<keyword evidence="4 8" id="KW-0812">Transmembrane</keyword>
<evidence type="ECO:0000256" key="3">
    <source>
        <dbReference type="ARBA" id="ARBA00022448"/>
    </source>
</evidence>
<evidence type="ECO:0000256" key="5">
    <source>
        <dbReference type="ARBA" id="ARBA00022989"/>
    </source>
</evidence>